<dbReference type="SUPFAM" id="SSF81342">
    <property type="entry name" value="Transmembrane di-heme cytochromes"/>
    <property type="match status" value="1"/>
</dbReference>
<dbReference type="RefSeq" id="WP_182106479.1">
    <property type="nucleotide sequence ID" value="NZ_JACFYF010000001.1"/>
</dbReference>
<protein>
    <submittedName>
        <fullName evidence="8">Cytochrome b/b6 domain-containing protein</fullName>
    </submittedName>
</protein>
<feature type="transmembrane region" description="Helical" evidence="6">
    <location>
        <begin position="135"/>
        <end position="158"/>
    </location>
</feature>
<dbReference type="InterPro" id="IPR011577">
    <property type="entry name" value="Cyt_b561_bac/Ni-Hgenase"/>
</dbReference>
<proteinExistence type="predicted"/>
<comment type="subcellular location">
    <subcellularLocation>
        <location evidence="1">Cell membrane</location>
        <topology evidence="1">Multi-pass membrane protein</topology>
    </subcellularLocation>
</comment>
<evidence type="ECO:0000256" key="1">
    <source>
        <dbReference type="ARBA" id="ARBA00004651"/>
    </source>
</evidence>
<feature type="transmembrane region" description="Helical" evidence="6">
    <location>
        <begin position="89"/>
        <end position="115"/>
    </location>
</feature>
<name>A0A7W2FNK2_9VIBR</name>
<evidence type="ECO:0000256" key="6">
    <source>
        <dbReference type="SAM" id="Phobius"/>
    </source>
</evidence>
<keyword evidence="5 6" id="KW-0472">Membrane</keyword>
<dbReference type="EMBL" id="JACFYF010000001">
    <property type="protein sequence ID" value="MBA5761360.1"/>
    <property type="molecule type" value="Genomic_DNA"/>
</dbReference>
<evidence type="ECO:0000256" key="2">
    <source>
        <dbReference type="ARBA" id="ARBA00022475"/>
    </source>
</evidence>
<dbReference type="GO" id="GO:0020037">
    <property type="term" value="F:heme binding"/>
    <property type="evidence" value="ECO:0007669"/>
    <property type="project" value="TreeGrafter"/>
</dbReference>
<feature type="transmembrane region" description="Helical" evidence="6">
    <location>
        <begin position="190"/>
        <end position="210"/>
    </location>
</feature>
<accession>A0A7W2FNK2</accession>
<gene>
    <name evidence="8" type="ORF">H2O73_03300</name>
</gene>
<keyword evidence="4 6" id="KW-1133">Transmembrane helix</keyword>
<evidence type="ECO:0000256" key="5">
    <source>
        <dbReference type="ARBA" id="ARBA00023136"/>
    </source>
</evidence>
<dbReference type="PANTHER" id="PTHR30485:SF2">
    <property type="entry name" value="BLL0597 PROTEIN"/>
    <property type="match status" value="1"/>
</dbReference>
<feature type="transmembrane region" description="Helical" evidence="6">
    <location>
        <begin position="36"/>
        <end position="55"/>
    </location>
</feature>
<dbReference type="GO" id="GO:0005886">
    <property type="term" value="C:plasma membrane"/>
    <property type="evidence" value="ECO:0007669"/>
    <property type="project" value="UniProtKB-SubCell"/>
</dbReference>
<evidence type="ECO:0000256" key="3">
    <source>
        <dbReference type="ARBA" id="ARBA00022692"/>
    </source>
</evidence>
<dbReference type="InterPro" id="IPR051542">
    <property type="entry name" value="Hydrogenase_cytochrome"/>
</dbReference>
<comment type="caution">
    <text evidence="8">The sequence shown here is derived from an EMBL/GenBank/DDBJ whole genome shotgun (WGS) entry which is preliminary data.</text>
</comment>
<sequence length="211" mass="23273">MKVKVWDIATRVYHWVQAALFIALLMSGNSGSGPHVQLGLALFVLVIWRLMWGIIGSETSRFSSFVTSPLKTWRYITGKTKAKLGHNPLGAWMVVMLIVGLLVQCISGLALSGLLDNLPLASIWLTDDVFSLLEQAHIVLAKLLPLLVVCHLIAILVYKLRGKALLKAMFTGVQIMDEPVLAPNFVRQRYAFLLLVVATSVTMAIVAFSIF</sequence>
<dbReference type="GO" id="GO:0022904">
    <property type="term" value="P:respiratory electron transport chain"/>
    <property type="evidence" value="ECO:0007669"/>
    <property type="project" value="InterPro"/>
</dbReference>
<keyword evidence="2" id="KW-1003">Cell membrane</keyword>
<keyword evidence="3 6" id="KW-0812">Transmembrane</keyword>
<dbReference type="PANTHER" id="PTHR30485">
    <property type="entry name" value="NI/FE-HYDROGENASE 1 B-TYPE CYTOCHROME SUBUNIT"/>
    <property type="match status" value="1"/>
</dbReference>
<feature type="transmembrane region" description="Helical" evidence="6">
    <location>
        <begin position="12"/>
        <end position="30"/>
    </location>
</feature>
<dbReference type="Gene3D" id="1.20.950.20">
    <property type="entry name" value="Transmembrane di-heme cytochromes, Chain C"/>
    <property type="match status" value="1"/>
</dbReference>
<dbReference type="Pfam" id="PF01292">
    <property type="entry name" value="Ni_hydr_CYTB"/>
    <property type="match status" value="1"/>
</dbReference>
<dbReference type="GO" id="GO:0009055">
    <property type="term" value="F:electron transfer activity"/>
    <property type="evidence" value="ECO:0007669"/>
    <property type="project" value="InterPro"/>
</dbReference>
<organism evidence="8 9">
    <name type="scientific">Vibrio marinisediminis</name>
    <dbReference type="NCBI Taxonomy" id="2758441"/>
    <lineage>
        <taxon>Bacteria</taxon>
        <taxon>Pseudomonadati</taxon>
        <taxon>Pseudomonadota</taxon>
        <taxon>Gammaproteobacteria</taxon>
        <taxon>Vibrionales</taxon>
        <taxon>Vibrionaceae</taxon>
        <taxon>Vibrio</taxon>
    </lineage>
</organism>
<dbReference type="InterPro" id="IPR016174">
    <property type="entry name" value="Di-haem_cyt_TM"/>
</dbReference>
<keyword evidence="9" id="KW-1185">Reference proteome</keyword>
<evidence type="ECO:0000259" key="7">
    <source>
        <dbReference type="Pfam" id="PF01292"/>
    </source>
</evidence>
<evidence type="ECO:0000256" key="4">
    <source>
        <dbReference type="ARBA" id="ARBA00022989"/>
    </source>
</evidence>
<reference evidence="8 9" key="1">
    <citation type="submission" date="2020-07" db="EMBL/GenBank/DDBJ databases">
        <title>Vibrio marinisediminis sp. nov., isolated from marine sediment.</title>
        <authorList>
            <person name="Ji X."/>
        </authorList>
    </citation>
    <scope>NUCLEOTIDE SEQUENCE [LARGE SCALE GENOMIC DNA]</scope>
    <source>
        <strain evidence="8 9">404</strain>
    </source>
</reference>
<evidence type="ECO:0000313" key="8">
    <source>
        <dbReference type="EMBL" id="MBA5761360.1"/>
    </source>
</evidence>
<evidence type="ECO:0000313" key="9">
    <source>
        <dbReference type="Proteomes" id="UP000571701"/>
    </source>
</evidence>
<dbReference type="AlphaFoldDB" id="A0A7W2FNK2"/>
<feature type="domain" description="Cytochrome b561 bacterial/Ni-hydrogenase" evidence="7">
    <location>
        <begin position="5"/>
        <end position="172"/>
    </location>
</feature>
<dbReference type="Proteomes" id="UP000571701">
    <property type="component" value="Unassembled WGS sequence"/>
</dbReference>